<proteinExistence type="predicted"/>
<evidence type="ECO:0000313" key="2">
    <source>
        <dbReference type="EMBL" id="VVA94692.1"/>
    </source>
</evidence>
<evidence type="ECO:0000256" key="1">
    <source>
        <dbReference type="SAM" id="MobiDB-lite"/>
    </source>
</evidence>
<comment type="caution">
    <text evidence="2">The sequence shown here is derived from an EMBL/GenBank/DDBJ whole genome shotgun (WGS) entry which is preliminary data.</text>
</comment>
<evidence type="ECO:0000313" key="3">
    <source>
        <dbReference type="Proteomes" id="UP000489600"/>
    </source>
</evidence>
<sequence>MSEAGSVLEKPPAPASNRISVSGDGLVKKMKEREKGRTYGSSCPIYENISPSDYDMKSHL</sequence>
<dbReference type="Proteomes" id="UP000489600">
    <property type="component" value="Unassembled WGS sequence"/>
</dbReference>
<reference evidence="2" key="1">
    <citation type="submission" date="2019-07" db="EMBL/GenBank/DDBJ databases">
        <authorList>
            <person name="Dittberner H."/>
        </authorList>
    </citation>
    <scope>NUCLEOTIDE SEQUENCE [LARGE SCALE GENOMIC DNA]</scope>
</reference>
<protein>
    <submittedName>
        <fullName evidence="2">Uncharacterized protein</fullName>
    </submittedName>
</protein>
<keyword evidence="3" id="KW-1185">Reference proteome</keyword>
<gene>
    <name evidence="2" type="ORF">ANE_LOCUS5137</name>
</gene>
<dbReference type="EMBL" id="CABITT030000002">
    <property type="protein sequence ID" value="VVA94692.1"/>
    <property type="molecule type" value="Genomic_DNA"/>
</dbReference>
<feature type="region of interest" description="Disordered" evidence="1">
    <location>
        <begin position="1"/>
        <end position="25"/>
    </location>
</feature>
<accession>A0A565AZ63</accession>
<dbReference type="AlphaFoldDB" id="A0A565AZ63"/>
<organism evidence="2 3">
    <name type="scientific">Arabis nemorensis</name>
    <dbReference type="NCBI Taxonomy" id="586526"/>
    <lineage>
        <taxon>Eukaryota</taxon>
        <taxon>Viridiplantae</taxon>
        <taxon>Streptophyta</taxon>
        <taxon>Embryophyta</taxon>
        <taxon>Tracheophyta</taxon>
        <taxon>Spermatophyta</taxon>
        <taxon>Magnoliopsida</taxon>
        <taxon>eudicotyledons</taxon>
        <taxon>Gunneridae</taxon>
        <taxon>Pentapetalae</taxon>
        <taxon>rosids</taxon>
        <taxon>malvids</taxon>
        <taxon>Brassicales</taxon>
        <taxon>Brassicaceae</taxon>
        <taxon>Arabideae</taxon>
        <taxon>Arabis</taxon>
    </lineage>
</organism>
<name>A0A565AZ63_9BRAS</name>